<keyword evidence="5" id="KW-1185">Reference proteome</keyword>
<sequence length="262" mass="26693">MRIVTAAALALTLGAAQAGEVSPEVLRDLAPTGSLRAAINLGNSVLARKDPQDGAVSGVSVDLARVLADRLGVPVAFVTYDGAGAVSGSATAGVWDVCFLAVDPKRAEDIAFTAPYVVIEGGYLVPAASEIQTLEAVDRDGVRVAVGGGSAYDLFLTRAIRHATLVRAPTSPAAIALFAQDKLEAAAGVRQPLEAYAAAHPEVRVLPGRFMEIAQAMGLPKGRPAGAAYLSAFVEAMKSGGVIAQALRDNGQEATVAPPAAP</sequence>
<gene>
    <name evidence="4" type="ORF">MPOCJGCO_0043</name>
</gene>
<dbReference type="EMBL" id="BPRB01000004">
    <property type="protein sequence ID" value="GJE57967.1"/>
    <property type="molecule type" value="Genomic_DNA"/>
</dbReference>
<dbReference type="PANTHER" id="PTHR35936">
    <property type="entry name" value="MEMBRANE-BOUND LYTIC MUREIN TRANSGLYCOSYLASE F"/>
    <property type="match status" value="1"/>
</dbReference>
<name>A0ABQ4TVI5_9HYPH</name>
<organism evidence="4 5">
    <name type="scientific">Methylobacterium trifolii</name>
    <dbReference type="NCBI Taxonomy" id="1003092"/>
    <lineage>
        <taxon>Bacteria</taxon>
        <taxon>Pseudomonadati</taxon>
        <taxon>Pseudomonadota</taxon>
        <taxon>Alphaproteobacteria</taxon>
        <taxon>Hyphomicrobiales</taxon>
        <taxon>Methylobacteriaceae</taxon>
        <taxon>Methylobacterium</taxon>
    </lineage>
</organism>
<proteinExistence type="predicted"/>
<dbReference type="PANTHER" id="PTHR35936:SF17">
    <property type="entry name" value="ARGININE-BINDING EXTRACELLULAR PROTEIN ARTP"/>
    <property type="match status" value="1"/>
</dbReference>
<dbReference type="Proteomes" id="UP001055057">
    <property type="component" value="Unassembled WGS sequence"/>
</dbReference>
<accession>A0ABQ4TVI5</accession>
<evidence type="ECO:0000256" key="2">
    <source>
        <dbReference type="SAM" id="SignalP"/>
    </source>
</evidence>
<feature type="domain" description="Solute-binding protein family 3/N-terminal" evidence="3">
    <location>
        <begin position="34"/>
        <end position="254"/>
    </location>
</feature>
<evidence type="ECO:0000313" key="4">
    <source>
        <dbReference type="EMBL" id="GJE57967.1"/>
    </source>
</evidence>
<reference evidence="4" key="1">
    <citation type="journal article" date="2021" name="Front. Microbiol.">
        <title>Comprehensive Comparative Genomics and Phenotyping of Methylobacterium Species.</title>
        <authorList>
            <person name="Alessa O."/>
            <person name="Ogura Y."/>
            <person name="Fujitani Y."/>
            <person name="Takami H."/>
            <person name="Hayashi T."/>
            <person name="Sahin N."/>
            <person name="Tani A."/>
        </authorList>
    </citation>
    <scope>NUCLEOTIDE SEQUENCE</scope>
    <source>
        <strain evidence="4">DSM 23632</strain>
    </source>
</reference>
<reference evidence="4" key="2">
    <citation type="submission" date="2021-08" db="EMBL/GenBank/DDBJ databases">
        <authorList>
            <person name="Tani A."/>
            <person name="Ola A."/>
            <person name="Ogura Y."/>
            <person name="Katsura K."/>
            <person name="Hayashi T."/>
        </authorList>
    </citation>
    <scope>NUCLEOTIDE SEQUENCE</scope>
    <source>
        <strain evidence="4">DSM 23632</strain>
    </source>
</reference>
<comment type="caution">
    <text evidence="4">The sequence shown here is derived from an EMBL/GenBank/DDBJ whole genome shotgun (WGS) entry which is preliminary data.</text>
</comment>
<evidence type="ECO:0000313" key="5">
    <source>
        <dbReference type="Proteomes" id="UP001055057"/>
    </source>
</evidence>
<dbReference type="Pfam" id="PF00497">
    <property type="entry name" value="SBP_bac_3"/>
    <property type="match status" value="1"/>
</dbReference>
<dbReference type="Gene3D" id="3.40.190.10">
    <property type="entry name" value="Periplasmic binding protein-like II"/>
    <property type="match status" value="2"/>
</dbReference>
<dbReference type="InterPro" id="IPR001638">
    <property type="entry name" value="Solute-binding_3/MltF_N"/>
</dbReference>
<dbReference type="RefSeq" id="WP_238180608.1">
    <property type="nucleotide sequence ID" value="NZ_BPRB01000004.1"/>
</dbReference>
<dbReference type="SUPFAM" id="SSF53850">
    <property type="entry name" value="Periplasmic binding protein-like II"/>
    <property type="match status" value="1"/>
</dbReference>
<evidence type="ECO:0000259" key="3">
    <source>
        <dbReference type="SMART" id="SM00062"/>
    </source>
</evidence>
<dbReference type="SMART" id="SM00062">
    <property type="entry name" value="PBPb"/>
    <property type="match status" value="1"/>
</dbReference>
<feature type="signal peptide" evidence="2">
    <location>
        <begin position="1"/>
        <end position="18"/>
    </location>
</feature>
<evidence type="ECO:0000256" key="1">
    <source>
        <dbReference type="ARBA" id="ARBA00022729"/>
    </source>
</evidence>
<dbReference type="CDD" id="cd13623">
    <property type="entry name" value="PBP2_AA_hypothetical"/>
    <property type="match status" value="1"/>
</dbReference>
<feature type="chain" id="PRO_5047126273" description="Solute-binding protein family 3/N-terminal domain-containing protein" evidence="2">
    <location>
        <begin position="19"/>
        <end position="262"/>
    </location>
</feature>
<keyword evidence="1 2" id="KW-0732">Signal</keyword>
<protein>
    <recommendedName>
        <fullName evidence="3">Solute-binding protein family 3/N-terminal domain-containing protein</fullName>
    </recommendedName>
</protein>